<accession>A0ACC3A9S3</accession>
<proteinExistence type="predicted"/>
<organism evidence="1 2">
    <name type="scientific">Neophaeococcomyces mojaviensis</name>
    <dbReference type="NCBI Taxonomy" id="3383035"/>
    <lineage>
        <taxon>Eukaryota</taxon>
        <taxon>Fungi</taxon>
        <taxon>Dikarya</taxon>
        <taxon>Ascomycota</taxon>
        <taxon>Pezizomycotina</taxon>
        <taxon>Eurotiomycetes</taxon>
        <taxon>Chaetothyriomycetidae</taxon>
        <taxon>Chaetothyriales</taxon>
        <taxon>Chaetothyriales incertae sedis</taxon>
        <taxon>Neophaeococcomyces</taxon>
    </lineage>
</organism>
<keyword evidence="2" id="KW-1185">Reference proteome</keyword>
<protein>
    <submittedName>
        <fullName evidence="1">Uncharacterized protein</fullName>
    </submittedName>
</protein>
<comment type="caution">
    <text evidence="1">The sequence shown here is derived from an EMBL/GenBank/DDBJ whole genome shotgun (WGS) entry which is preliminary data.</text>
</comment>
<dbReference type="EMBL" id="JAPDRQ010000060">
    <property type="protein sequence ID" value="KAJ9657730.1"/>
    <property type="molecule type" value="Genomic_DNA"/>
</dbReference>
<name>A0ACC3A9S3_9EURO</name>
<dbReference type="Proteomes" id="UP001172386">
    <property type="component" value="Unassembled WGS sequence"/>
</dbReference>
<sequence length="1230" mass="138194">MVHRKEKAALDVKLRANFYTGLKVEIGKGYNCDEPLVIVESERNSLKKDRWLVEQVPDVAFNIGFVPDTARLQITETLLRSDPFGKDDQKKNLFTRQIALDRDDYYLVKADDVVDDVATDTFYFELRVLNQDKMKMSAEQRCQQRIAVDRPGMVGPAEINSWSSNLMFLHNEDAIRDKDYIRITVPNYQRLDANGKPGFNKGHILEVVHQKLLNDARLIPADWIRLQKNGLQEQFREKEVNAVARRRESASVKIIQHHEFADRYCVELFGEDARIVKVGEQIVFNPDAKEYNEDTLRQLGLFGLDPAQYRDPDAARGPEAPASAWCGRVYKHDGRTLVLLGNDVRKVTEENLRAVLAQERWAVSTIPVAEDPEFAKLMAVLDHLEDVLEYQNGSSPTEAGKWLEYVLDFRPFFLFGKLHLATASAPSNTPYPTTRYHKGELNLKDLKLPAESHDKAYRQALECPENVFLLKGPPATGKTNCLANMINIMMRQVQRGEKKVAGLCQTNVATKTLAERVIRNGREHFGAKLEIMQRFILLDLSETHLRDHTLPDILEPCTLEAHKERVVRENPVVFADYKAALAEKKLRNRIEDPALKRNFEVLSKKLIKKIGEQVLCVFSTLANCHAKNKVWSKGKNKDDVPFPWDAWAVVVDEASQANQLYLAGALLVTNPVRLVLGGDEKQLAPYVEANCIQTKWALEVSLFKHGVKKGEKWPVVMLDLEFRSPPWVYAGTNMAYYGGYVSASPHTLVRERFCEIIEAMRRITFEDRHGMHRLVGVCHFFDITNSVATRGDDTSSKNEMEAEFFVLLIRALGQAGIPWDYILPMSGYLAQRDLLEQSKHWFPGNGCEPSSIDSSQGAEREIVLLSGVVTWVSTFMKKEERANVGSSRGRESTCVAGRWDVYVQESPWREYLEAMAEANPGYRIRFEMPVAFYVDGQELSNEVQVPKLSRVAYRDYDAQMRAVAHYAIESRHKAMIVSAAIARFGEDFAALATAWGLLDDGASGRVPKPIEPPMPVPEPEPLQPSPEPKPISKPKPSNVFGQSMATSKHAAPSAGVGSSKFASPVAARARTGLTSTIAGRPVAVAQDNIQQVSIHAPLAPPTARAPPATALAAPRPASPETSPAISFPPEESRLKTRPSGLKLSIDYGTKSFEGRLDELRKIWIGMVTEKERAVANSTYERYMKLLRKDLGYDECQEIAAEAGSLLGREVADLCYLRAKVMDEMSARFDS</sequence>
<evidence type="ECO:0000313" key="1">
    <source>
        <dbReference type="EMBL" id="KAJ9657730.1"/>
    </source>
</evidence>
<evidence type="ECO:0000313" key="2">
    <source>
        <dbReference type="Proteomes" id="UP001172386"/>
    </source>
</evidence>
<gene>
    <name evidence="1" type="ORF">H2198_004145</name>
</gene>
<reference evidence="1" key="1">
    <citation type="submission" date="2022-10" db="EMBL/GenBank/DDBJ databases">
        <title>Culturing micro-colonial fungi from biological soil crusts in the Mojave desert and describing Neophaeococcomyces mojavensis, and introducing the new genera and species Taxawa tesnikishii.</title>
        <authorList>
            <person name="Kurbessoian T."/>
            <person name="Stajich J.E."/>
        </authorList>
    </citation>
    <scope>NUCLEOTIDE SEQUENCE</scope>
    <source>
        <strain evidence="1">JES_112</strain>
    </source>
</reference>